<name>A0AC35UEI5_9BILA</name>
<dbReference type="Proteomes" id="UP000095286">
    <property type="component" value="Unplaced"/>
</dbReference>
<organism evidence="1 2">
    <name type="scientific">Rhabditophanes sp. KR3021</name>
    <dbReference type="NCBI Taxonomy" id="114890"/>
    <lineage>
        <taxon>Eukaryota</taxon>
        <taxon>Metazoa</taxon>
        <taxon>Ecdysozoa</taxon>
        <taxon>Nematoda</taxon>
        <taxon>Chromadorea</taxon>
        <taxon>Rhabditida</taxon>
        <taxon>Tylenchina</taxon>
        <taxon>Panagrolaimomorpha</taxon>
        <taxon>Strongyloidoidea</taxon>
        <taxon>Alloionematidae</taxon>
        <taxon>Rhabditophanes</taxon>
    </lineage>
</organism>
<reference evidence="2" key="1">
    <citation type="submission" date="2016-11" db="UniProtKB">
        <authorList>
            <consortium name="WormBaseParasite"/>
        </authorList>
    </citation>
    <scope>IDENTIFICATION</scope>
    <source>
        <strain evidence="2">KR3021</strain>
    </source>
</reference>
<evidence type="ECO:0000313" key="1">
    <source>
        <dbReference type="Proteomes" id="UP000095286"/>
    </source>
</evidence>
<dbReference type="WBParaSite" id="RSKR_0001038300.1">
    <property type="protein sequence ID" value="RSKR_0001038300.1"/>
    <property type="gene ID" value="RSKR_0001038300"/>
</dbReference>
<evidence type="ECO:0000313" key="2">
    <source>
        <dbReference type="WBParaSite" id="RSKR_0001038300.1"/>
    </source>
</evidence>
<sequence>MKFILFIISFQIAFGLKCDKYMDYQVDGQRYSSNNPFSVTERCQACGFYESNEDNGKTFKGVYIGCLDTATLYARSYGSQDLNVTEFQETCNKNLESNTAFCSGATIVYNEGKVFTTQICCCNKDYCSRGYANKLRDNFVEY</sequence>
<protein>
    <submittedName>
        <fullName evidence="2">Activin_recp domain-containing protein</fullName>
    </submittedName>
</protein>
<proteinExistence type="predicted"/>
<accession>A0AC35UEI5</accession>